<evidence type="ECO:0000256" key="4">
    <source>
        <dbReference type="ARBA" id="ARBA00022989"/>
    </source>
</evidence>
<evidence type="ECO:0000259" key="8">
    <source>
        <dbReference type="Pfam" id="PF00482"/>
    </source>
</evidence>
<keyword evidence="4 6" id="KW-1133">Transmembrane helix</keyword>
<keyword evidence="2" id="KW-1003">Cell membrane</keyword>
<sequence length="240" mass="24813">MTTTVAATATALLLAALAAGTWTGPDPAAARLRRLLRRGSTGPRSSRRWPTREALPSRRAAAWREASLELCQGLAAELAAGRTANEALVRVVSVMAFPDPMAGRTLTAAARDGGDVPVALLAVAPERGGEGLRRLAACWRASVTAGGGLVALVDRVAASLREAEAHRQDVAAQLAGPRATARLLAGLPVLGLLMAAGLGMRPLDFLFGGPAGTACLVLGIVLDGCGLWWTHHLVARAERD</sequence>
<keyword evidence="10" id="KW-1185">Reference proteome</keyword>
<dbReference type="InterPro" id="IPR018076">
    <property type="entry name" value="T2SS_GspF_dom"/>
</dbReference>
<evidence type="ECO:0000313" key="10">
    <source>
        <dbReference type="Proteomes" id="UP001595850"/>
    </source>
</evidence>
<feature type="chain" id="PRO_5047539197" evidence="7">
    <location>
        <begin position="19"/>
        <end position="240"/>
    </location>
</feature>
<evidence type="ECO:0000256" key="2">
    <source>
        <dbReference type="ARBA" id="ARBA00022475"/>
    </source>
</evidence>
<gene>
    <name evidence="9" type="ORF">ACFOWE_09850</name>
</gene>
<dbReference type="RefSeq" id="WP_377286898.1">
    <property type="nucleotide sequence ID" value="NZ_JBHSBM010000013.1"/>
</dbReference>
<dbReference type="PANTHER" id="PTHR35007">
    <property type="entry name" value="INTEGRAL MEMBRANE PROTEIN-RELATED"/>
    <property type="match status" value="1"/>
</dbReference>
<feature type="transmembrane region" description="Helical" evidence="6">
    <location>
        <begin position="179"/>
        <end position="198"/>
    </location>
</feature>
<dbReference type="PANTHER" id="PTHR35007:SF4">
    <property type="entry name" value="CONSERVED TRANSMEMBRANE PROTEIN-RELATED"/>
    <property type="match status" value="1"/>
</dbReference>
<evidence type="ECO:0000256" key="6">
    <source>
        <dbReference type="SAM" id="Phobius"/>
    </source>
</evidence>
<evidence type="ECO:0000256" key="5">
    <source>
        <dbReference type="ARBA" id="ARBA00023136"/>
    </source>
</evidence>
<evidence type="ECO:0000313" key="9">
    <source>
        <dbReference type="EMBL" id="MFC4058597.1"/>
    </source>
</evidence>
<feature type="domain" description="Type II secretion system protein GspF" evidence="8">
    <location>
        <begin position="72"/>
        <end position="194"/>
    </location>
</feature>
<feature type="signal peptide" evidence="7">
    <location>
        <begin position="1"/>
        <end position="18"/>
    </location>
</feature>
<comment type="subcellular location">
    <subcellularLocation>
        <location evidence="1">Cell membrane</location>
        <topology evidence="1">Multi-pass membrane protein</topology>
    </subcellularLocation>
</comment>
<feature type="transmembrane region" description="Helical" evidence="6">
    <location>
        <begin position="205"/>
        <end position="229"/>
    </location>
</feature>
<evidence type="ECO:0000256" key="7">
    <source>
        <dbReference type="SAM" id="SignalP"/>
    </source>
</evidence>
<keyword evidence="3 6" id="KW-0812">Transmembrane</keyword>
<accession>A0ABV8I312</accession>
<comment type="caution">
    <text evidence="9">The sequence shown here is derived from an EMBL/GenBank/DDBJ whole genome shotgun (WGS) entry which is preliminary data.</text>
</comment>
<name>A0ABV8I312_9ACTN</name>
<organism evidence="9 10">
    <name type="scientific">Planomonospora corallina</name>
    <dbReference type="NCBI Taxonomy" id="1806052"/>
    <lineage>
        <taxon>Bacteria</taxon>
        <taxon>Bacillati</taxon>
        <taxon>Actinomycetota</taxon>
        <taxon>Actinomycetes</taxon>
        <taxon>Streptosporangiales</taxon>
        <taxon>Streptosporangiaceae</taxon>
        <taxon>Planomonospora</taxon>
    </lineage>
</organism>
<dbReference type="Pfam" id="PF00482">
    <property type="entry name" value="T2SSF"/>
    <property type="match status" value="1"/>
</dbReference>
<keyword evidence="7" id="KW-0732">Signal</keyword>
<evidence type="ECO:0000256" key="3">
    <source>
        <dbReference type="ARBA" id="ARBA00022692"/>
    </source>
</evidence>
<protein>
    <submittedName>
        <fullName evidence="9">Type II secretion system F family protein</fullName>
    </submittedName>
</protein>
<keyword evidence="5 6" id="KW-0472">Membrane</keyword>
<evidence type="ECO:0000256" key="1">
    <source>
        <dbReference type="ARBA" id="ARBA00004651"/>
    </source>
</evidence>
<dbReference type="Proteomes" id="UP001595850">
    <property type="component" value="Unassembled WGS sequence"/>
</dbReference>
<proteinExistence type="predicted"/>
<dbReference type="EMBL" id="JBHSBM010000013">
    <property type="protein sequence ID" value="MFC4058597.1"/>
    <property type="molecule type" value="Genomic_DNA"/>
</dbReference>
<reference evidence="10" key="1">
    <citation type="journal article" date="2019" name="Int. J. Syst. Evol. Microbiol.">
        <title>The Global Catalogue of Microorganisms (GCM) 10K type strain sequencing project: providing services to taxonomists for standard genome sequencing and annotation.</title>
        <authorList>
            <consortium name="The Broad Institute Genomics Platform"/>
            <consortium name="The Broad Institute Genome Sequencing Center for Infectious Disease"/>
            <person name="Wu L."/>
            <person name="Ma J."/>
        </authorList>
    </citation>
    <scope>NUCLEOTIDE SEQUENCE [LARGE SCALE GENOMIC DNA]</scope>
    <source>
        <strain evidence="10">TBRC 4489</strain>
    </source>
</reference>